<dbReference type="GO" id="GO:0071555">
    <property type="term" value="P:cell wall organization"/>
    <property type="evidence" value="ECO:0007669"/>
    <property type="project" value="UniProtKB-KW"/>
</dbReference>
<comment type="similarity">
    <text evidence="7">Belongs to the transglycosylase MltG family.</text>
</comment>
<dbReference type="Gene3D" id="3.30.160.60">
    <property type="entry name" value="Classic Zinc Finger"/>
    <property type="match status" value="1"/>
</dbReference>
<evidence type="ECO:0000256" key="8">
    <source>
        <dbReference type="SAM" id="MobiDB-lite"/>
    </source>
</evidence>
<reference evidence="9" key="1">
    <citation type="submission" date="2012-11" db="EMBL/GenBank/DDBJ databases">
        <title>Dependencies among metagenomic species, viruses, plasmids and units of genetic variation.</title>
        <authorList>
            <person name="Nielsen H.B."/>
            <person name="Almeida M."/>
            <person name="Juncker A.S."/>
            <person name="Rasmussen S."/>
            <person name="Li J."/>
            <person name="Sunagawa S."/>
            <person name="Plichta D."/>
            <person name="Gautier L."/>
            <person name="Le Chatelier E."/>
            <person name="Peletier E."/>
            <person name="Bonde I."/>
            <person name="Nielsen T."/>
            <person name="Manichanh C."/>
            <person name="Arumugam M."/>
            <person name="Batto J."/>
            <person name="Santos M.B.Q.D."/>
            <person name="Blom N."/>
            <person name="Borruel N."/>
            <person name="Burgdorf K.S."/>
            <person name="Boumezbeur F."/>
            <person name="Casellas F."/>
            <person name="Dore J."/>
            <person name="Guarner F."/>
            <person name="Hansen T."/>
            <person name="Hildebrand F."/>
            <person name="Kaas R.S."/>
            <person name="Kennedy S."/>
            <person name="Kristiansen K."/>
            <person name="Kultima J.R."/>
            <person name="Leonard P."/>
            <person name="Levenez F."/>
            <person name="Lund O."/>
            <person name="Moumen B."/>
            <person name="Le Paslier D."/>
            <person name="Pons N."/>
            <person name="Pedersen O."/>
            <person name="Prifti E."/>
            <person name="Qin J."/>
            <person name="Raes J."/>
            <person name="Tap J."/>
            <person name="Tims S."/>
            <person name="Ussery D.W."/>
            <person name="Yamada T."/>
            <person name="MetaHit consortium"/>
            <person name="Renault P."/>
            <person name="Sicheritz-Ponten T."/>
            <person name="Bork P."/>
            <person name="Wang J."/>
            <person name="Brunak S."/>
            <person name="Ehrlich S.D."/>
        </authorList>
    </citation>
    <scope>NUCLEOTIDE SEQUENCE [LARGE SCALE GENOMIC DNA]</scope>
</reference>
<dbReference type="GO" id="GO:0008932">
    <property type="term" value="F:lytic endotransglycosylase activity"/>
    <property type="evidence" value="ECO:0007669"/>
    <property type="project" value="UniProtKB-UniRule"/>
</dbReference>
<gene>
    <name evidence="7 10" type="primary">mltG</name>
    <name evidence="9" type="ORF">BN580_01310</name>
    <name evidence="10" type="ORF">MR241_02620</name>
</gene>
<feature type="region of interest" description="Disordered" evidence="8">
    <location>
        <begin position="1"/>
        <end position="108"/>
    </location>
</feature>
<feature type="compositionally biased region" description="Polar residues" evidence="8">
    <location>
        <begin position="1"/>
        <end position="14"/>
    </location>
</feature>
<evidence type="ECO:0000256" key="3">
    <source>
        <dbReference type="ARBA" id="ARBA00022989"/>
    </source>
</evidence>
<dbReference type="EC" id="4.2.2.29" evidence="7"/>
<dbReference type="EMBL" id="CBFW010000174">
    <property type="protein sequence ID" value="CDC73669.1"/>
    <property type="molecule type" value="Genomic_DNA"/>
</dbReference>
<comment type="function">
    <text evidence="7">Functions as a peptidoglycan terminase that cleaves nascent peptidoglycan strands endolytically to terminate their elongation.</text>
</comment>
<evidence type="ECO:0000313" key="12">
    <source>
        <dbReference type="Proteomes" id="UP001139365"/>
    </source>
</evidence>
<feature type="site" description="Important for catalytic activity" evidence="7">
    <location>
        <position position="362"/>
    </location>
</feature>
<dbReference type="GO" id="GO:0009252">
    <property type="term" value="P:peptidoglycan biosynthetic process"/>
    <property type="evidence" value="ECO:0007669"/>
    <property type="project" value="UniProtKB-UniRule"/>
</dbReference>
<dbReference type="Pfam" id="PF02618">
    <property type="entry name" value="YceG"/>
    <property type="match status" value="1"/>
</dbReference>
<dbReference type="EMBL" id="JALEMU010000045">
    <property type="protein sequence ID" value="MCI5755172.1"/>
    <property type="molecule type" value="Genomic_DNA"/>
</dbReference>
<dbReference type="InterPro" id="IPR003770">
    <property type="entry name" value="MLTG-like"/>
</dbReference>
<dbReference type="HAMAP" id="MF_02065">
    <property type="entry name" value="MltG"/>
    <property type="match status" value="1"/>
</dbReference>
<accession>R6TV23</accession>
<comment type="catalytic activity">
    <reaction evidence="7">
        <text>a peptidoglycan chain = a peptidoglycan chain with N-acetyl-1,6-anhydromuramyl-[peptide] at the reducing end + a peptidoglycan chain with N-acetylglucosamine at the non-reducing end.</text>
        <dbReference type="EC" id="4.2.2.29"/>
    </reaction>
</comment>
<dbReference type="AlphaFoldDB" id="R6TV23"/>
<organism evidence="9 11">
    <name type="scientific">Candidatus Colimorpha enterica</name>
    <dbReference type="NCBI Taxonomy" id="3083063"/>
    <lineage>
        <taxon>Bacteria</taxon>
        <taxon>Pseudomonadati</taxon>
        <taxon>Bacteroidota</taxon>
        <taxon>Bacteroidia</taxon>
        <taxon>Bacteroidales</taxon>
        <taxon>Candidatus Colimorpha</taxon>
    </lineage>
</organism>
<comment type="caution">
    <text evidence="9">The sequence shown here is derived from an EMBL/GenBank/DDBJ whole genome shotgun (WGS) entry which is preliminary data.</text>
</comment>
<feature type="compositionally biased region" description="Basic residues" evidence="8">
    <location>
        <begin position="71"/>
        <end position="87"/>
    </location>
</feature>
<keyword evidence="6 7" id="KW-0961">Cell wall biogenesis/degradation</keyword>
<protein>
    <recommendedName>
        <fullName evidence="7">Endolytic murein transglycosylase</fullName>
        <ecNumber evidence="7">4.2.2.29</ecNumber>
    </recommendedName>
    <alternativeName>
        <fullName evidence="7">Peptidoglycan lytic transglycosylase</fullName>
    </alternativeName>
    <alternativeName>
        <fullName evidence="7">Peptidoglycan polymerization terminase</fullName>
    </alternativeName>
</protein>
<evidence type="ECO:0000313" key="11">
    <source>
        <dbReference type="Proteomes" id="UP000017938"/>
    </source>
</evidence>
<evidence type="ECO:0000256" key="1">
    <source>
        <dbReference type="ARBA" id="ARBA00022475"/>
    </source>
</evidence>
<evidence type="ECO:0000256" key="5">
    <source>
        <dbReference type="ARBA" id="ARBA00023239"/>
    </source>
</evidence>
<keyword evidence="3 7" id="KW-1133">Transmembrane helix</keyword>
<evidence type="ECO:0000256" key="6">
    <source>
        <dbReference type="ARBA" id="ARBA00023316"/>
    </source>
</evidence>
<evidence type="ECO:0000256" key="4">
    <source>
        <dbReference type="ARBA" id="ARBA00023136"/>
    </source>
</evidence>
<keyword evidence="4 7" id="KW-0472">Membrane</keyword>
<sequence length="481" mass="53480">MSDNQYMNRNTNGSRPGGNYGGYNDAQRRTSGSPARTPSGAGRPQTGGSSVPVRRSPAQPVRSQQPDRSRAVVKRNSGHPAKKTAAKKVRDIRPDGNSGGGGGLDDRTGNTAVTSLLKAVIYIMSILVISGFLSYFAITAGNDIFAFVKEDTEVSVTIEEGTDIKALGAKLADEGVIKYPRVFSFYAKLRKKDSVVLQAGEYTVSPMMNYDSLIAAFAKSNAAERTTVVVTIPEGYTVDQIIDTLVGKYGLSSEKELKDAIENYDYDYWFVKRLKTDKPRYGRKYRLEGYLYPDTYYYFSDSSASAIIYKMLDNFDKKVKDIFRGDKTVPGNNYIEKIDYLCGNFGLSFDDIVTIASMVQMEGKYTTEFGTISSVFHNRLKNPSVTNGKLESDATLQYLLDKRTEHLTEEHKQIDSPYNTYLYEGLPPGAISNPAQTALIYALYPDDTKYYFFVAGKDGYSLFARTYKEHQQNIAKVNAGE</sequence>
<comment type="subcellular location">
    <subcellularLocation>
        <location evidence="7">Cell membrane</location>
        <topology evidence="7">Single-pass membrane protein</topology>
    </subcellularLocation>
</comment>
<name>R6TV23_9BACT</name>
<evidence type="ECO:0000313" key="10">
    <source>
        <dbReference type="EMBL" id="MCI5755172.1"/>
    </source>
</evidence>
<keyword evidence="5 7" id="KW-0456">Lyase</keyword>
<reference evidence="10 12" key="2">
    <citation type="submission" date="2022-03" db="EMBL/GenBank/DDBJ databases">
        <title>Metagenome-assembled genomes from swine fecal metagenomes.</title>
        <authorList>
            <person name="Holman D.B."/>
            <person name="Kommadath A."/>
        </authorList>
    </citation>
    <scope>NUCLEOTIDE SEQUENCE [LARGE SCALE GENOMIC DNA]</scope>
    <source>
        <strain evidence="10">SUG147</strain>
    </source>
</reference>
<dbReference type="Proteomes" id="UP000017938">
    <property type="component" value="Unassembled WGS sequence"/>
</dbReference>
<dbReference type="GO" id="GO:0005886">
    <property type="term" value="C:plasma membrane"/>
    <property type="evidence" value="ECO:0007669"/>
    <property type="project" value="UniProtKB-SubCell"/>
</dbReference>
<feature type="transmembrane region" description="Helical" evidence="7">
    <location>
        <begin position="119"/>
        <end position="138"/>
    </location>
</feature>
<evidence type="ECO:0000313" key="9">
    <source>
        <dbReference type="EMBL" id="CDC73669.1"/>
    </source>
</evidence>
<evidence type="ECO:0000256" key="2">
    <source>
        <dbReference type="ARBA" id="ARBA00022692"/>
    </source>
</evidence>
<dbReference type="STRING" id="1263015.BN580_01310"/>
<keyword evidence="2 7" id="KW-0812">Transmembrane</keyword>
<dbReference type="Proteomes" id="UP001139365">
    <property type="component" value="Unassembled WGS sequence"/>
</dbReference>
<keyword evidence="1 7" id="KW-1003">Cell membrane</keyword>
<proteinExistence type="inferred from homology"/>
<dbReference type="Gene3D" id="3.30.1490.480">
    <property type="entry name" value="Endolytic murein transglycosylase"/>
    <property type="match status" value="1"/>
</dbReference>
<dbReference type="PANTHER" id="PTHR30518:SF2">
    <property type="entry name" value="ENDOLYTIC MUREIN TRANSGLYCOSYLASE"/>
    <property type="match status" value="1"/>
</dbReference>
<dbReference type="PANTHER" id="PTHR30518">
    <property type="entry name" value="ENDOLYTIC MUREIN TRANSGLYCOSYLASE"/>
    <property type="match status" value="1"/>
</dbReference>
<dbReference type="NCBIfam" id="TIGR00247">
    <property type="entry name" value="endolytic transglycosylase MltG"/>
    <property type="match status" value="1"/>
</dbReference>
<evidence type="ECO:0000256" key="7">
    <source>
        <dbReference type="HAMAP-Rule" id="MF_02065"/>
    </source>
</evidence>